<proteinExistence type="predicted"/>
<feature type="region of interest" description="Disordered" evidence="1">
    <location>
        <begin position="105"/>
        <end position="160"/>
    </location>
</feature>
<organism evidence="3 4">
    <name type="scientific">Streptococcus ovuberis</name>
    <dbReference type="NCBI Taxonomy" id="1936207"/>
    <lineage>
        <taxon>Bacteria</taxon>
        <taxon>Bacillati</taxon>
        <taxon>Bacillota</taxon>
        <taxon>Bacilli</taxon>
        <taxon>Lactobacillales</taxon>
        <taxon>Streptococcaceae</taxon>
        <taxon>Streptococcus</taxon>
    </lineage>
</organism>
<dbReference type="AlphaFoldDB" id="A0A7X6S1G1"/>
<sequence length="160" mass="16532">MKKSIVSLAVAALLASPAVVLATETDTVKLQPATGSAWVDENNTKPAETAYDTGAAVVEAGYVKDIEKNEIGTNVKVGTKTYIVGDVKSGDYRVITEDEYLVRAEGTGKADAAKDPAAPAVEEAPKAEEKKEEAKPAAKAVKAAATKTGSKALPKTSAVK</sequence>
<accession>A0A7X6S1G1</accession>
<evidence type="ECO:0000256" key="2">
    <source>
        <dbReference type="SAM" id="SignalP"/>
    </source>
</evidence>
<keyword evidence="2" id="KW-0732">Signal</keyword>
<feature type="chain" id="PRO_5031407250" evidence="2">
    <location>
        <begin position="23"/>
        <end position="160"/>
    </location>
</feature>
<dbReference type="Proteomes" id="UP000522720">
    <property type="component" value="Unassembled WGS sequence"/>
</dbReference>
<feature type="compositionally biased region" description="Basic and acidic residues" evidence="1">
    <location>
        <begin position="123"/>
        <end position="136"/>
    </location>
</feature>
<dbReference type="RefSeq" id="WP_168548905.1">
    <property type="nucleotide sequence ID" value="NZ_JAAXPR010000006.1"/>
</dbReference>
<evidence type="ECO:0000313" key="3">
    <source>
        <dbReference type="EMBL" id="NKZ20146.1"/>
    </source>
</evidence>
<comment type="caution">
    <text evidence="3">The sequence shown here is derived from an EMBL/GenBank/DDBJ whole genome shotgun (WGS) entry which is preliminary data.</text>
</comment>
<feature type="signal peptide" evidence="2">
    <location>
        <begin position="1"/>
        <end position="22"/>
    </location>
</feature>
<keyword evidence="4" id="KW-1185">Reference proteome</keyword>
<reference evidence="3 4" key="1">
    <citation type="submission" date="2020-04" db="EMBL/GenBank/DDBJ databases">
        <title>MicrobeNet Type strains.</title>
        <authorList>
            <person name="Nicholson A.C."/>
        </authorList>
    </citation>
    <scope>NUCLEOTIDE SEQUENCE [LARGE SCALE GENOMIC DNA]</scope>
    <source>
        <strain evidence="3 4">CCUG 69612</strain>
    </source>
</reference>
<evidence type="ECO:0000313" key="4">
    <source>
        <dbReference type="Proteomes" id="UP000522720"/>
    </source>
</evidence>
<feature type="compositionally biased region" description="Basic and acidic residues" evidence="1">
    <location>
        <begin position="105"/>
        <end position="114"/>
    </location>
</feature>
<dbReference type="EMBL" id="JAAXPR010000006">
    <property type="protein sequence ID" value="NKZ20146.1"/>
    <property type="molecule type" value="Genomic_DNA"/>
</dbReference>
<dbReference type="NCBIfam" id="NF040524">
    <property type="entry name" value="LPKTxAVK"/>
    <property type="match status" value="1"/>
</dbReference>
<protein>
    <submittedName>
        <fullName evidence="3">Uncharacterized protein</fullName>
    </submittedName>
</protein>
<gene>
    <name evidence="3" type="ORF">HF992_04700</name>
</gene>
<evidence type="ECO:0000256" key="1">
    <source>
        <dbReference type="SAM" id="MobiDB-lite"/>
    </source>
</evidence>
<name>A0A7X6S1G1_9STRE</name>